<evidence type="ECO:0000256" key="1">
    <source>
        <dbReference type="SAM" id="MobiDB-lite"/>
    </source>
</evidence>
<keyword evidence="2" id="KW-0472">Membrane</keyword>
<keyword evidence="2" id="KW-1133">Transmembrane helix</keyword>
<dbReference type="SUPFAM" id="SSF50630">
    <property type="entry name" value="Acid proteases"/>
    <property type="match status" value="1"/>
</dbReference>
<feature type="signal peptide" evidence="3">
    <location>
        <begin position="1"/>
        <end position="22"/>
    </location>
</feature>
<evidence type="ECO:0000313" key="4">
    <source>
        <dbReference type="EMBL" id="KAF2826889.1"/>
    </source>
</evidence>
<organism evidence="4 5">
    <name type="scientific">Ophiobolus disseminans</name>
    <dbReference type="NCBI Taxonomy" id="1469910"/>
    <lineage>
        <taxon>Eukaryota</taxon>
        <taxon>Fungi</taxon>
        <taxon>Dikarya</taxon>
        <taxon>Ascomycota</taxon>
        <taxon>Pezizomycotina</taxon>
        <taxon>Dothideomycetes</taxon>
        <taxon>Pleosporomycetidae</taxon>
        <taxon>Pleosporales</taxon>
        <taxon>Pleosporineae</taxon>
        <taxon>Phaeosphaeriaceae</taxon>
        <taxon>Ophiobolus</taxon>
    </lineage>
</organism>
<dbReference type="PANTHER" id="PTHR16861:SF4">
    <property type="entry name" value="SH3 DOMAIN PROTEIN (AFU_ORTHOLOGUE AFUA_1G13610)"/>
    <property type="match status" value="1"/>
</dbReference>
<proteinExistence type="predicted"/>
<feature type="chain" id="PRO_5025590450" description="Acid protease" evidence="3">
    <location>
        <begin position="23"/>
        <end position="556"/>
    </location>
</feature>
<dbReference type="EMBL" id="MU006225">
    <property type="protein sequence ID" value="KAF2826889.1"/>
    <property type="molecule type" value="Genomic_DNA"/>
</dbReference>
<evidence type="ECO:0000313" key="5">
    <source>
        <dbReference type="Proteomes" id="UP000799424"/>
    </source>
</evidence>
<keyword evidence="5" id="KW-1185">Reference proteome</keyword>
<keyword evidence="3" id="KW-0732">Signal</keyword>
<evidence type="ECO:0008006" key="6">
    <source>
        <dbReference type="Google" id="ProtNLM"/>
    </source>
</evidence>
<dbReference type="Proteomes" id="UP000799424">
    <property type="component" value="Unassembled WGS sequence"/>
</dbReference>
<gene>
    <name evidence="4" type="ORF">CC86DRAFT_21950</name>
</gene>
<dbReference type="Gene3D" id="2.40.70.10">
    <property type="entry name" value="Acid Proteases"/>
    <property type="match status" value="1"/>
</dbReference>
<dbReference type="AlphaFoldDB" id="A0A6A7A2A0"/>
<reference evidence="4" key="1">
    <citation type="journal article" date="2020" name="Stud. Mycol.">
        <title>101 Dothideomycetes genomes: a test case for predicting lifestyles and emergence of pathogens.</title>
        <authorList>
            <person name="Haridas S."/>
            <person name="Albert R."/>
            <person name="Binder M."/>
            <person name="Bloem J."/>
            <person name="Labutti K."/>
            <person name="Salamov A."/>
            <person name="Andreopoulos B."/>
            <person name="Baker S."/>
            <person name="Barry K."/>
            <person name="Bills G."/>
            <person name="Bluhm B."/>
            <person name="Cannon C."/>
            <person name="Castanera R."/>
            <person name="Culley D."/>
            <person name="Daum C."/>
            <person name="Ezra D."/>
            <person name="Gonzalez J."/>
            <person name="Henrissat B."/>
            <person name="Kuo A."/>
            <person name="Liang C."/>
            <person name="Lipzen A."/>
            <person name="Lutzoni F."/>
            <person name="Magnuson J."/>
            <person name="Mondo S."/>
            <person name="Nolan M."/>
            <person name="Ohm R."/>
            <person name="Pangilinan J."/>
            <person name="Park H.-J."/>
            <person name="Ramirez L."/>
            <person name="Alfaro M."/>
            <person name="Sun H."/>
            <person name="Tritt A."/>
            <person name="Yoshinaga Y."/>
            <person name="Zwiers L.-H."/>
            <person name="Turgeon B."/>
            <person name="Goodwin S."/>
            <person name="Spatafora J."/>
            <person name="Crous P."/>
            <person name="Grigoriev I."/>
        </authorList>
    </citation>
    <scope>NUCLEOTIDE SEQUENCE</scope>
    <source>
        <strain evidence="4">CBS 113818</strain>
    </source>
</reference>
<accession>A0A6A7A2A0</accession>
<feature type="region of interest" description="Disordered" evidence="1">
    <location>
        <begin position="419"/>
        <end position="438"/>
    </location>
</feature>
<dbReference type="OrthoDB" id="5361565at2759"/>
<evidence type="ECO:0000256" key="2">
    <source>
        <dbReference type="SAM" id="Phobius"/>
    </source>
</evidence>
<feature type="transmembrane region" description="Helical" evidence="2">
    <location>
        <begin position="446"/>
        <end position="469"/>
    </location>
</feature>
<name>A0A6A7A2A0_9PLEO</name>
<dbReference type="CDD" id="cd12087">
    <property type="entry name" value="TM_EGFR-like"/>
    <property type="match status" value="1"/>
</dbReference>
<evidence type="ECO:0000256" key="3">
    <source>
        <dbReference type="SAM" id="SignalP"/>
    </source>
</evidence>
<dbReference type="InterPro" id="IPR021109">
    <property type="entry name" value="Peptidase_aspartic_dom_sf"/>
</dbReference>
<dbReference type="PANTHER" id="PTHR16861">
    <property type="entry name" value="GLYCOPROTEIN 38"/>
    <property type="match status" value="1"/>
</dbReference>
<keyword evidence="2" id="KW-0812">Transmembrane</keyword>
<protein>
    <recommendedName>
        <fullName evidence="6">Acid protease</fullName>
    </recommendedName>
</protein>
<sequence length="556" mass="59776">MHSLFVSALFFQTIFIFPTSYAANCKPRAISLPFKSNVLVNRAQARGVSWQIGSPNAQTIALFPSASYNDTYLYGATGLCATNVTLEKCTTFRGGLFNGAQSESDTVGASIKHPYDDATASWTTDKVVLQDSADKSIDLGSHEFGLRAGTSHEYVNKGELGLGKNSTFLSALSSGQKIASSTYSFFWGTDAAISDNPRNGSLTLGGYDQALVGDAKNTTTKFTRNNWRCREGMIVELTGLALQSEGGGTQNIMDETETMQACVVPTLSSVLTLPTQYWNKTADLMGAKLSPLNGGFSGALFYHLASVRPNTATFNGNLSITINKALTITIPNKQLIFDEPYIAPNGLIMRNKDWKNIPIVRYTDLDQNMPRLGGMFLSSAYLMVNHDKDEFTISGVQETPAAQKLVGIDTTNSCIANVEGGTTAVPEPSTPASHSSSDSKALSGGAIAGIVVGILALIALIAGIAFLAWRRRKIPANVQYKAELAASHDGVALVENDRARVVEKYGYSVSELYAGQRTGELPGHASEYVVELDGRSKPAEAPVYGAERDFLMTERR</sequence>